<dbReference type="Pfam" id="PF01380">
    <property type="entry name" value="SIS"/>
    <property type="match status" value="1"/>
</dbReference>
<organism evidence="4 5">
    <name type="scientific">Roseitalea porphyridii</name>
    <dbReference type="NCBI Taxonomy" id="1852022"/>
    <lineage>
        <taxon>Bacteria</taxon>
        <taxon>Pseudomonadati</taxon>
        <taxon>Pseudomonadota</taxon>
        <taxon>Alphaproteobacteria</taxon>
        <taxon>Hyphomicrobiales</taxon>
        <taxon>Ahrensiaceae</taxon>
        <taxon>Roseitalea</taxon>
    </lineage>
</organism>
<dbReference type="GO" id="GO:0097367">
    <property type="term" value="F:carbohydrate derivative binding"/>
    <property type="evidence" value="ECO:0007669"/>
    <property type="project" value="InterPro"/>
</dbReference>
<dbReference type="PANTHER" id="PTHR10937:SF8">
    <property type="entry name" value="AMINOTRANSFERASE-RELATED"/>
    <property type="match status" value="1"/>
</dbReference>
<keyword evidence="1" id="KW-0808">Transferase</keyword>
<gene>
    <name evidence="4" type="ORF">E0E05_04070</name>
</gene>
<evidence type="ECO:0000259" key="3">
    <source>
        <dbReference type="PROSITE" id="PS51464"/>
    </source>
</evidence>
<dbReference type="InterPro" id="IPR001347">
    <property type="entry name" value="SIS_dom"/>
</dbReference>
<protein>
    <submittedName>
        <fullName evidence="4">SIS domain-containing protein</fullName>
    </submittedName>
</protein>
<feature type="domain" description="SIS" evidence="3">
    <location>
        <begin position="31"/>
        <end position="173"/>
    </location>
</feature>
<evidence type="ECO:0000256" key="1">
    <source>
        <dbReference type="ARBA" id="ARBA00022576"/>
    </source>
</evidence>
<name>A0A4V1A3P6_9HYPH</name>
<reference evidence="4 5" key="1">
    <citation type="journal article" date="2017" name="Int. J. Syst. Evol. Microbiol.">
        <title>Roseitalea porphyridii gen. nov., sp. nov., isolated from a red alga, and reclassification of Hoeflea suaedae Chung et al. 2013 as Pseudohoeflea suaedae gen. nov., comb. nov.</title>
        <authorList>
            <person name="Hyeon J.W."/>
            <person name="Jeong S.E."/>
            <person name="Baek K."/>
            <person name="Jeon C.O."/>
        </authorList>
    </citation>
    <scope>NUCLEOTIDE SEQUENCE [LARGE SCALE GENOMIC DNA]</scope>
    <source>
        <strain evidence="4 5">MA7-20</strain>
    </source>
</reference>
<dbReference type="KEGG" id="rpod:E0E05_04070"/>
<keyword evidence="1" id="KW-0032">Aminotransferase</keyword>
<dbReference type="GO" id="GO:1901135">
    <property type="term" value="P:carbohydrate derivative metabolic process"/>
    <property type="evidence" value="ECO:0007669"/>
    <property type="project" value="InterPro"/>
</dbReference>
<dbReference type="AlphaFoldDB" id="A0A4V1A3P6"/>
<keyword evidence="5" id="KW-1185">Reference proteome</keyword>
<dbReference type="Proteomes" id="UP000293719">
    <property type="component" value="Chromosome"/>
</dbReference>
<evidence type="ECO:0000256" key="2">
    <source>
        <dbReference type="ARBA" id="ARBA00022737"/>
    </source>
</evidence>
<proteinExistence type="predicted"/>
<evidence type="ECO:0000313" key="4">
    <source>
        <dbReference type="EMBL" id="QBK29848.1"/>
    </source>
</evidence>
<dbReference type="InterPro" id="IPR046348">
    <property type="entry name" value="SIS_dom_sf"/>
</dbReference>
<dbReference type="CDD" id="cd05008">
    <property type="entry name" value="SIS_GlmS_GlmD_1"/>
    <property type="match status" value="1"/>
</dbReference>
<dbReference type="PROSITE" id="PS51464">
    <property type="entry name" value="SIS"/>
    <property type="match status" value="2"/>
</dbReference>
<dbReference type="SUPFAM" id="SSF53697">
    <property type="entry name" value="SIS domain"/>
    <property type="match status" value="1"/>
</dbReference>
<dbReference type="GO" id="GO:0008483">
    <property type="term" value="F:transaminase activity"/>
    <property type="evidence" value="ECO:0007669"/>
    <property type="project" value="UniProtKB-KW"/>
</dbReference>
<sequence>MMASLMHRETRQIPSLVAAQLRDHSATYHDAARQMADFDPALVVTMARGSSDNAALYFKYLFELIAGIPVASVGPSVASVYGRSMRLDRAACLSISQSGRSPDLVAFQTMARAQKALNLALVNTLDSPLAEGAQCLLPVASGEEKAVAATKSFVLSLTALAALTGHFAGEDRLLSALDALPAALDEALGCDWQPLVEALEPGQSLYVIGRGPGLAIAQEAALKFKEACEVHAESYSSAEVLHGPIQLAAGGLAALVFLTRDAARQGLIDAVARMADTGMRVFVADPAAERPVDRPGITYLPCAPAPDAMLDGISQIATFYVFAERYAGHLDLDPDQPKLLRKVTETV</sequence>
<feature type="domain" description="SIS" evidence="3">
    <location>
        <begin position="195"/>
        <end position="332"/>
    </location>
</feature>
<dbReference type="CDD" id="cd05009">
    <property type="entry name" value="SIS_GlmS_GlmD_2"/>
    <property type="match status" value="1"/>
</dbReference>
<dbReference type="EMBL" id="CP036532">
    <property type="protein sequence ID" value="QBK29848.1"/>
    <property type="molecule type" value="Genomic_DNA"/>
</dbReference>
<dbReference type="InterPro" id="IPR035490">
    <property type="entry name" value="GlmS/FrlB_SIS"/>
</dbReference>
<dbReference type="Gene3D" id="3.40.50.10490">
    <property type="entry name" value="Glucose-6-phosphate isomerase like protein, domain 1"/>
    <property type="match status" value="2"/>
</dbReference>
<keyword evidence="2" id="KW-0677">Repeat</keyword>
<accession>A0A4V1A3P6</accession>
<dbReference type="PANTHER" id="PTHR10937">
    <property type="entry name" value="GLUCOSAMINE--FRUCTOSE-6-PHOSPHATE AMINOTRANSFERASE, ISOMERIZING"/>
    <property type="match status" value="1"/>
</dbReference>
<evidence type="ECO:0000313" key="5">
    <source>
        <dbReference type="Proteomes" id="UP000293719"/>
    </source>
</evidence>
<dbReference type="InterPro" id="IPR035466">
    <property type="entry name" value="GlmS/AgaS_SIS"/>
</dbReference>